<evidence type="ECO:0000313" key="2">
    <source>
        <dbReference type="EMBL" id="TNJ37940.1"/>
    </source>
</evidence>
<dbReference type="AlphaFoldDB" id="A0A5C4S399"/>
<evidence type="ECO:0000256" key="1">
    <source>
        <dbReference type="ARBA" id="ARBA00023125"/>
    </source>
</evidence>
<dbReference type="GO" id="GO:0003677">
    <property type="term" value="F:DNA binding"/>
    <property type="evidence" value="ECO:0007669"/>
    <property type="project" value="UniProtKB-KW"/>
</dbReference>
<keyword evidence="3" id="KW-1185">Reference proteome</keyword>
<dbReference type="SUPFAM" id="SSF47729">
    <property type="entry name" value="IHF-like DNA-binding proteins"/>
    <property type="match status" value="1"/>
</dbReference>
<proteinExistence type="predicted"/>
<dbReference type="Proteomes" id="UP000309544">
    <property type="component" value="Unassembled WGS sequence"/>
</dbReference>
<reference evidence="2 3" key="1">
    <citation type="submission" date="2019-05" db="EMBL/GenBank/DDBJ databases">
        <title>Draft Whole-Genome sequence of the green sulfur bacterium Prosthecochloris vibrioformis DSM 260.</title>
        <authorList>
            <person name="Meyer T.E."/>
            <person name="Kyndt J.A."/>
        </authorList>
    </citation>
    <scope>NUCLEOTIDE SEQUENCE [LARGE SCALE GENOMIC DNA]</scope>
    <source>
        <strain evidence="2 3">DSM 260</strain>
    </source>
</reference>
<keyword evidence="1 2" id="KW-0238">DNA-binding</keyword>
<protein>
    <submittedName>
        <fullName evidence="2">HU family DNA-binding protein</fullName>
    </submittedName>
</protein>
<dbReference type="InterPro" id="IPR010992">
    <property type="entry name" value="IHF-like_DNA-bd_dom_sf"/>
</dbReference>
<comment type="caution">
    <text evidence="2">The sequence shown here is derived from an EMBL/GenBank/DDBJ whole genome shotgun (WGS) entry which is preliminary data.</text>
</comment>
<dbReference type="EMBL" id="VDCI01000001">
    <property type="protein sequence ID" value="TNJ37940.1"/>
    <property type="molecule type" value="Genomic_DNA"/>
</dbReference>
<accession>A0A5C4S399</accession>
<gene>
    <name evidence="2" type="ORF">FGF68_01820</name>
</gene>
<evidence type="ECO:0000313" key="3">
    <source>
        <dbReference type="Proteomes" id="UP000309544"/>
    </source>
</evidence>
<dbReference type="RefSeq" id="WP_068867833.1">
    <property type="nucleotide sequence ID" value="NZ_VDCI01000001.1"/>
</dbReference>
<name>A0A5C4S399_PROVB</name>
<sequence>MKNDPCIQGLKEKLERDGLSVEPLLRAVCRCMAEELLERGSVCLRGLGCFEVAEYPPVPAGGQLLPPARRLRFHTRPVNDDKLSILVSCRAGVSPAQARNFMKVLGGCLEKAVRSSRELRIRGIGAFCEQEGRYIFVPDDSFEELLNAATLHLTAIDIEGR</sequence>
<organism evidence="2 3">
    <name type="scientific">Prosthecochloris vibrioformis</name>
    <name type="common">Chlorobium vibrioforme</name>
    <dbReference type="NCBI Taxonomy" id="1098"/>
    <lineage>
        <taxon>Bacteria</taxon>
        <taxon>Pseudomonadati</taxon>
        <taxon>Chlorobiota</taxon>
        <taxon>Chlorobiia</taxon>
        <taxon>Chlorobiales</taxon>
        <taxon>Chlorobiaceae</taxon>
        <taxon>Prosthecochloris</taxon>
    </lineage>
</organism>